<keyword evidence="13" id="KW-1185">Reference proteome</keyword>
<protein>
    <recommendedName>
        <fullName evidence="3">Vacuolar protein sorting-associated protein 18 homolog</fullName>
    </recommendedName>
</protein>
<keyword evidence="9" id="KW-0175">Coiled coil</keyword>
<sequence>MVTPPNNQSKSSLMSDLENHFTLLGIDDEFEKDEHPTLSLAKLKSVPTVSTKYQFMVISEDSIAFTTVNNILSYLNRKAAKKIEEIDINKCLGYSCKIKHLFMDPVFGYHILISLTSSSNANSMSASVAPPCDLFYLNTSTPNYKLKQMNKIRGHDVTAVGWNRLNFTSQSSGPILFGTSKGLIFEVEIMSEPDKFFQSNVETYCRQVFDIGKTNTTTVITGIEFYRFSNASDRYFIIVTTISRLYQFVGKTNLDEKPFLVSVFNNYLHIPEGFLEMPNDNDWSQLQICFLKKTNDSGKIVTYPKSVAWHIKEVGVTFAEIKSEWEEGTSNVLIHNRHLDHTPSESIAISFILTEFHVLLLNVDKITALSVLNKEIVFTQAGNEGYGKNISLSRDTDGNIFLLSDKAIHEGKFIHEDKSIWKVYLDMGDFSLAKKNCEPNSKKFSLIMEKEAEHLFNRKMFMESASTYAQIEGLSFEVTALKFLEIGQIEALKLYLLKTLEKLTSLESAHITLITLWLLEIFEKQLADERHNSEVLRGQSQLQESFETFLSLPNVQTCIRNNKETAYNIMSSHGDSHNLIKLAASFNDYEIIVRHYLEEDQVLSAINLLKEDSVVFKHKNLIYTFLPEFMSLAPKDTVLILKKLGHKIEPLSVLPYLIFPSDVLTDNEAIEVINYLEYCIHSLHCLEEPIHTYLITLYAKYKPDKILQYLATQGQDPSMVNYEIRYALKLCREIGLTEACVQLSAMLGLWENAVDLALSISKDLAKQTVQMASQSPTNNVELCKKLWLKIAKHVVNEHNDIKEAMKFLQQCDLIKIEDVLPFFNDFVTIDHFKDAICSSLQEYNQNIEMLREEMDDASKSASMIRSDIQAFKHRYTVIQASDLCCSCNIQLLLRPFYIFPCSHYFHTDCLIRELKPYLNESDVTRINHLQSQLYVNSPAISHSDGVSNTPSTKEQIKQELDQLIASECFFCGSITIDHIDRPFIEDDEFERIRLEWE</sequence>
<feature type="domain" description="Pep3/Vps18 RING C-terminal" evidence="11">
    <location>
        <begin position="881"/>
        <end position="977"/>
    </location>
</feature>
<feature type="coiled-coil region" evidence="9">
    <location>
        <begin position="833"/>
        <end position="860"/>
    </location>
</feature>
<dbReference type="GO" id="GO:0030674">
    <property type="term" value="F:protein-macromolecule adaptor activity"/>
    <property type="evidence" value="ECO:0007669"/>
    <property type="project" value="TreeGrafter"/>
</dbReference>
<dbReference type="InterPro" id="IPR007810">
    <property type="entry name" value="Pep3/Vps18_beta-prop"/>
</dbReference>
<dbReference type="PANTHER" id="PTHR23323:SF26">
    <property type="entry name" value="VACUOLAR PROTEIN SORTING-ASSOCIATED PROTEIN 18 HOMOLOG"/>
    <property type="match status" value="1"/>
</dbReference>
<dbReference type="Proteomes" id="UP001367676">
    <property type="component" value="Unassembled WGS sequence"/>
</dbReference>
<dbReference type="PANTHER" id="PTHR23323">
    <property type="entry name" value="VACUOLAR PROTEIN SORTING-ASSOCIATED PROTEIN"/>
    <property type="match status" value="1"/>
</dbReference>
<evidence type="ECO:0000256" key="5">
    <source>
        <dbReference type="ARBA" id="ARBA00022771"/>
    </source>
</evidence>
<dbReference type="GO" id="GO:0008270">
    <property type="term" value="F:zinc ion binding"/>
    <property type="evidence" value="ECO:0007669"/>
    <property type="project" value="UniProtKB-KW"/>
</dbReference>
<evidence type="ECO:0000256" key="2">
    <source>
        <dbReference type="ARBA" id="ARBA00010454"/>
    </source>
</evidence>
<dbReference type="GO" id="GO:0006886">
    <property type="term" value="P:intracellular protein transport"/>
    <property type="evidence" value="ECO:0007669"/>
    <property type="project" value="UniProtKB-UniRule"/>
</dbReference>
<keyword evidence="6" id="KW-0862">Zinc</keyword>
<evidence type="ECO:0000313" key="13">
    <source>
        <dbReference type="Proteomes" id="UP001367676"/>
    </source>
</evidence>
<evidence type="ECO:0000256" key="1">
    <source>
        <dbReference type="ARBA" id="ARBA00004492"/>
    </source>
</evidence>
<comment type="subcellular location">
    <subcellularLocation>
        <location evidence="1">Late endosome membrane</location>
        <topology evidence="1">Peripheral membrane protein</topology>
        <orientation evidence="1">Cytoplasmic side</orientation>
    </subcellularLocation>
</comment>
<evidence type="ECO:0000256" key="4">
    <source>
        <dbReference type="ARBA" id="ARBA00022723"/>
    </source>
</evidence>
<dbReference type="GO" id="GO:0030897">
    <property type="term" value="C:HOPS complex"/>
    <property type="evidence" value="ECO:0007669"/>
    <property type="project" value="TreeGrafter"/>
</dbReference>
<comment type="caution">
    <text evidence="12">The sequence shown here is derived from an EMBL/GenBank/DDBJ whole genome shotgun (WGS) entry which is preliminary data.</text>
</comment>
<name>A0AAN9TKF6_9HEMI</name>
<evidence type="ECO:0000256" key="9">
    <source>
        <dbReference type="SAM" id="Coils"/>
    </source>
</evidence>
<feature type="repeat" description="CHCR" evidence="8">
    <location>
        <begin position="641"/>
        <end position="803"/>
    </location>
</feature>
<keyword evidence="4" id="KW-0479">Metal-binding</keyword>
<dbReference type="GO" id="GO:0006904">
    <property type="term" value="P:vesicle docking involved in exocytosis"/>
    <property type="evidence" value="ECO:0007669"/>
    <property type="project" value="TreeGrafter"/>
</dbReference>
<organism evidence="12 13">
    <name type="scientific">Parthenolecanium corni</name>
    <dbReference type="NCBI Taxonomy" id="536013"/>
    <lineage>
        <taxon>Eukaryota</taxon>
        <taxon>Metazoa</taxon>
        <taxon>Ecdysozoa</taxon>
        <taxon>Arthropoda</taxon>
        <taxon>Hexapoda</taxon>
        <taxon>Insecta</taxon>
        <taxon>Pterygota</taxon>
        <taxon>Neoptera</taxon>
        <taxon>Paraneoptera</taxon>
        <taxon>Hemiptera</taxon>
        <taxon>Sternorrhyncha</taxon>
        <taxon>Coccoidea</taxon>
        <taxon>Coccidae</taxon>
        <taxon>Parthenolecanium</taxon>
    </lineage>
</organism>
<accession>A0AAN9TKF6</accession>
<evidence type="ECO:0000259" key="10">
    <source>
        <dbReference type="Pfam" id="PF05131"/>
    </source>
</evidence>
<dbReference type="InterPro" id="IPR058919">
    <property type="entry name" value="Pep3/Vps18_RING_C"/>
</dbReference>
<keyword evidence="5" id="KW-0863">Zinc-finger</keyword>
<evidence type="ECO:0000256" key="3">
    <source>
        <dbReference type="ARBA" id="ARBA00017338"/>
    </source>
</evidence>
<proteinExistence type="inferred from homology"/>
<dbReference type="GO" id="GO:0031902">
    <property type="term" value="C:late endosome membrane"/>
    <property type="evidence" value="ECO:0007669"/>
    <property type="project" value="UniProtKB-SubCell"/>
</dbReference>
<dbReference type="PROSITE" id="PS50236">
    <property type="entry name" value="CHCR"/>
    <property type="match status" value="1"/>
</dbReference>
<evidence type="ECO:0000256" key="8">
    <source>
        <dbReference type="PROSITE-ProRule" id="PRU01006"/>
    </source>
</evidence>
<dbReference type="GO" id="GO:0007040">
    <property type="term" value="P:lysosome organization"/>
    <property type="evidence" value="ECO:0007669"/>
    <property type="project" value="TreeGrafter"/>
</dbReference>
<dbReference type="GO" id="GO:0007032">
    <property type="term" value="P:endosome organization"/>
    <property type="evidence" value="ECO:0007669"/>
    <property type="project" value="TreeGrafter"/>
</dbReference>
<dbReference type="AlphaFoldDB" id="A0AAN9TKF6"/>
<gene>
    <name evidence="12" type="ORF">V9T40_011482</name>
</gene>
<evidence type="ECO:0000313" key="12">
    <source>
        <dbReference type="EMBL" id="KAK7574291.1"/>
    </source>
</evidence>
<feature type="domain" description="Pep3/Vps18 beta-propeller" evidence="10">
    <location>
        <begin position="54"/>
        <end position="410"/>
    </location>
</feature>
<dbReference type="Pfam" id="PF26148">
    <property type="entry name" value="VPS18_RING_C"/>
    <property type="match status" value="1"/>
</dbReference>
<evidence type="ECO:0000256" key="7">
    <source>
        <dbReference type="ARBA" id="ARBA00023136"/>
    </source>
</evidence>
<evidence type="ECO:0000259" key="11">
    <source>
        <dbReference type="Pfam" id="PF26148"/>
    </source>
</evidence>
<dbReference type="Pfam" id="PF05131">
    <property type="entry name" value="Pep3_Vps18"/>
    <property type="match status" value="1"/>
</dbReference>
<keyword evidence="7" id="KW-0472">Membrane</keyword>
<evidence type="ECO:0000256" key="6">
    <source>
        <dbReference type="ARBA" id="ARBA00022833"/>
    </source>
</evidence>
<dbReference type="EMBL" id="JBBCAQ010000037">
    <property type="protein sequence ID" value="KAK7574291.1"/>
    <property type="molecule type" value="Genomic_DNA"/>
</dbReference>
<dbReference type="GO" id="GO:0048284">
    <property type="term" value="P:organelle fusion"/>
    <property type="evidence" value="ECO:0007669"/>
    <property type="project" value="TreeGrafter"/>
</dbReference>
<comment type="similarity">
    <text evidence="2">Belongs to the VPS18 family.</text>
</comment>
<dbReference type="InterPro" id="IPR000547">
    <property type="entry name" value="Clathrin_H-chain/VPS_repeat"/>
</dbReference>
<dbReference type="GO" id="GO:0008333">
    <property type="term" value="P:endosome to lysosome transport"/>
    <property type="evidence" value="ECO:0007669"/>
    <property type="project" value="TreeGrafter"/>
</dbReference>
<reference evidence="12 13" key="1">
    <citation type="submission" date="2024-03" db="EMBL/GenBank/DDBJ databases">
        <title>Adaptation during the transition from Ophiocordyceps entomopathogen to insect associate is accompanied by gene loss and intensified selection.</title>
        <authorList>
            <person name="Ward C.M."/>
            <person name="Onetto C.A."/>
            <person name="Borneman A.R."/>
        </authorList>
    </citation>
    <scope>NUCLEOTIDE SEQUENCE [LARGE SCALE GENOMIC DNA]</scope>
    <source>
        <strain evidence="12">AWRI1</strain>
        <tissue evidence="12">Single Adult Female</tissue>
    </source>
</reference>